<evidence type="ECO:0000313" key="2">
    <source>
        <dbReference type="Proteomes" id="UP001165302"/>
    </source>
</evidence>
<comment type="caution">
    <text evidence="1">The sequence shown here is derived from an EMBL/GenBank/DDBJ whole genome shotgun (WGS) entry which is preliminary data.</text>
</comment>
<evidence type="ECO:0000313" key="1">
    <source>
        <dbReference type="EMBL" id="MCA5005401.1"/>
    </source>
</evidence>
<protein>
    <recommendedName>
        <fullName evidence="3">Lipoprotein</fullName>
    </recommendedName>
</protein>
<name>A0ABS7Z5D6_9SPHI</name>
<organism evidence="1 2">
    <name type="scientific">Sphingobacterium bovistauri</name>
    <dbReference type="NCBI Taxonomy" id="2781959"/>
    <lineage>
        <taxon>Bacteria</taxon>
        <taxon>Pseudomonadati</taxon>
        <taxon>Bacteroidota</taxon>
        <taxon>Sphingobacteriia</taxon>
        <taxon>Sphingobacteriales</taxon>
        <taxon>Sphingobacteriaceae</taxon>
        <taxon>Sphingobacterium</taxon>
    </lineage>
</organism>
<gene>
    <name evidence="1" type="ORF">IPZ78_09570</name>
</gene>
<dbReference type="EMBL" id="JADEYP010000015">
    <property type="protein sequence ID" value="MCA5005401.1"/>
    <property type="molecule type" value="Genomic_DNA"/>
</dbReference>
<reference evidence="1" key="1">
    <citation type="submission" date="2020-10" db="EMBL/GenBank/DDBJ databases">
        <authorList>
            <person name="Lu T."/>
            <person name="Wang Q."/>
            <person name="Han X."/>
        </authorList>
    </citation>
    <scope>NUCLEOTIDE SEQUENCE</scope>
    <source>
        <strain evidence="1">WQ 366</strain>
    </source>
</reference>
<dbReference type="RefSeq" id="WP_225553087.1">
    <property type="nucleotide sequence ID" value="NZ_JADEYP010000015.1"/>
</dbReference>
<keyword evidence="2" id="KW-1185">Reference proteome</keyword>
<evidence type="ECO:0008006" key="3">
    <source>
        <dbReference type="Google" id="ProtNLM"/>
    </source>
</evidence>
<dbReference type="Proteomes" id="UP001165302">
    <property type="component" value="Unassembled WGS sequence"/>
</dbReference>
<proteinExistence type="predicted"/>
<accession>A0ABS7Z5D6</accession>
<dbReference type="PROSITE" id="PS51257">
    <property type="entry name" value="PROKAR_LIPOPROTEIN"/>
    <property type="match status" value="1"/>
</dbReference>
<sequence>MKNLTILFVSILFLIACENKESRVFKFTQHVNDKENEIKDEFLIQSKAFYVNKNKINLDLILKSKVNDTIPIEDLPKIEKIVNLLFEKNPQGKDIIVGGTEVNLRLYNAAGVKFSEIPLKDYNLNDLDLIK</sequence>